<keyword evidence="2" id="KW-1185">Reference proteome</keyword>
<reference evidence="1 2" key="1">
    <citation type="journal article" date="2019" name="Commun. Biol.">
        <title>The bagworm genome reveals a unique fibroin gene that provides high tensile strength.</title>
        <authorList>
            <person name="Kono N."/>
            <person name="Nakamura H."/>
            <person name="Ohtoshi R."/>
            <person name="Tomita M."/>
            <person name="Numata K."/>
            <person name="Arakawa K."/>
        </authorList>
    </citation>
    <scope>NUCLEOTIDE SEQUENCE [LARGE SCALE GENOMIC DNA]</scope>
</reference>
<evidence type="ECO:0000313" key="1">
    <source>
        <dbReference type="EMBL" id="GBP40128.1"/>
    </source>
</evidence>
<dbReference type="AlphaFoldDB" id="A0A4C1VLY3"/>
<dbReference type="Proteomes" id="UP000299102">
    <property type="component" value="Unassembled WGS sequence"/>
</dbReference>
<accession>A0A4C1VLY3</accession>
<name>A0A4C1VLY3_EUMVA</name>
<evidence type="ECO:0000313" key="2">
    <source>
        <dbReference type="Proteomes" id="UP000299102"/>
    </source>
</evidence>
<dbReference type="EMBL" id="BGZK01000377">
    <property type="protein sequence ID" value="GBP40128.1"/>
    <property type="molecule type" value="Genomic_DNA"/>
</dbReference>
<comment type="caution">
    <text evidence="1">The sequence shown here is derived from an EMBL/GenBank/DDBJ whole genome shotgun (WGS) entry which is preliminary data.</text>
</comment>
<organism evidence="1 2">
    <name type="scientific">Eumeta variegata</name>
    <name type="common">Bagworm moth</name>
    <name type="synonym">Eumeta japonica</name>
    <dbReference type="NCBI Taxonomy" id="151549"/>
    <lineage>
        <taxon>Eukaryota</taxon>
        <taxon>Metazoa</taxon>
        <taxon>Ecdysozoa</taxon>
        <taxon>Arthropoda</taxon>
        <taxon>Hexapoda</taxon>
        <taxon>Insecta</taxon>
        <taxon>Pterygota</taxon>
        <taxon>Neoptera</taxon>
        <taxon>Endopterygota</taxon>
        <taxon>Lepidoptera</taxon>
        <taxon>Glossata</taxon>
        <taxon>Ditrysia</taxon>
        <taxon>Tineoidea</taxon>
        <taxon>Psychidae</taxon>
        <taxon>Oiketicinae</taxon>
        <taxon>Eumeta</taxon>
    </lineage>
</organism>
<gene>
    <name evidence="1" type="ORF">EVAR_20269_1</name>
</gene>
<protein>
    <submittedName>
        <fullName evidence="1">Uncharacterized protein</fullName>
    </submittedName>
</protein>
<sequence>MHLDRRLAWRKHTCNKRKQLDRRTCFRGGPIVTELGLDNGIPEKSRETLKYYRHKNRATNLVARERDWNSSLVPAFNSASGTVLDFDSGHAFDYDPD</sequence>
<proteinExistence type="predicted"/>